<feature type="transmembrane region" description="Helical" evidence="1">
    <location>
        <begin position="35"/>
        <end position="59"/>
    </location>
</feature>
<name>L7ED95_MICAE</name>
<proteinExistence type="predicted"/>
<dbReference type="Proteomes" id="UP000010932">
    <property type="component" value="Unassembled WGS sequence"/>
</dbReference>
<keyword evidence="1" id="KW-1133">Transmembrane helix</keyword>
<evidence type="ECO:0000313" key="3">
    <source>
        <dbReference type="Proteomes" id="UP000010932"/>
    </source>
</evidence>
<dbReference type="PATRIC" id="fig|1134457.3.peg.592"/>
<dbReference type="RefSeq" id="WP_002734085.1">
    <property type="nucleotide sequence ID" value="NZ_ANKQ01000001.1"/>
</dbReference>
<gene>
    <name evidence="2" type="ORF">O53_1457</name>
</gene>
<dbReference type="AlphaFoldDB" id="L7ED95"/>
<protein>
    <submittedName>
        <fullName evidence="2">Specificity determinant for HsdM and HsdR</fullName>
    </submittedName>
</protein>
<reference evidence="2 3" key="1">
    <citation type="journal article" date="2013" name="Genome Announc.">
        <title>Whole-Genome Sequence of Microcystis aeruginosa TAIHU98, a Nontoxic Bloom-Forming Strain Isolated from Taihu Lake, China.</title>
        <authorList>
            <person name="Yang C."/>
            <person name="Zhang W."/>
            <person name="Ren M."/>
            <person name="Song L."/>
            <person name="Li T."/>
            <person name="Zhao J."/>
        </authorList>
    </citation>
    <scope>NUCLEOTIDE SEQUENCE [LARGE SCALE GENOMIC DNA]</scope>
    <source>
        <strain evidence="2 3">TAIHU98</strain>
    </source>
</reference>
<comment type="caution">
    <text evidence="2">The sequence shown here is derived from an EMBL/GenBank/DDBJ whole genome shotgun (WGS) entry which is preliminary data.</text>
</comment>
<evidence type="ECO:0000256" key="1">
    <source>
        <dbReference type="SAM" id="Phobius"/>
    </source>
</evidence>
<accession>L7ED95</accession>
<keyword evidence="1" id="KW-0812">Transmembrane</keyword>
<sequence>MSIPSEITALVEQLNQELELTEQEAREGLTQLRQIMLLFPNNALLIQLFAYFNTAMFFVDNSRRRIQTTVGQVSAENISPEVIQEAGEDLATLLGETLETKIRGRNIIRRLEDLQ</sequence>
<keyword evidence="1" id="KW-0472">Membrane</keyword>
<dbReference type="EMBL" id="ANKQ01000001">
    <property type="protein sequence ID" value="ELP56846.1"/>
    <property type="molecule type" value="Genomic_DNA"/>
</dbReference>
<organism evidence="2 3">
    <name type="scientific">Microcystis aeruginosa TAIHU98</name>
    <dbReference type="NCBI Taxonomy" id="1134457"/>
    <lineage>
        <taxon>Bacteria</taxon>
        <taxon>Bacillati</taxon>
        <taxon>Cyanobacteriota</taxon>
        <taxon>Cyanophyceae</taxon>
        <taxon>Oscillatoriophycideae</taxon>
        <taxon>Chroococcales</taxon>
        <taxon>Microcystaceae</taxon>
        <taxon>Microcystis</taxon>
    </lineage>
</organism>
<evidence type="ECO:0000313" key="2">
    <source>
        <dbReference type="EMBL" id="ELP56846.1"/>
    </source>
</evidence>